<proteinExistence type="predicted"/>
<dbReference type="EMBL" id="CAJNNV010011922">
    <property type="protein sequence ID" value="CAE8600215.1"/>
    <property type="molecule type" value="Genomic_DNA"/>
</dbReference>
<keyword evidence="2" id="KW-1185">Reference proteome</keyword>
<gene>
    <name evidence="1" type="ORF">PGLA1383_LOCUS18548</name>
</gene>
<sequence length="99" mass="10616">MEPPGSRHLSRSCPAVFPLYSTAARTQLTEQENTERAISLPTASGKKTNITIAFHAQARICVSSHGANLGNIMQHVCARRVVCVCVYPAFACAESSISP</sequence>
<reference evidence="1" key="1">
    <citation type="submission" date="2021-02" db="EMBL/GenBank/DDBJ databases">
        <authorList>
            <person name="Dougan E. K."/>
            <person name="Rhodes N."/>
            <person name="Thang M."/>
            <person name="Chan C."/>
        </authorList>
    </citation>
    <scope>NUCLEOTIDE SEQUENCE</scope>
</reference>
<comment type="caution">
    <text evidence="1">The sequence shown here is derived from an EMBL/GenBank/DDBJ whole genome shotgun (WGS) entry which is preliminary data.</text>
</comment>
<evidence type="ECO:0000313" key="1">
    <source>
        <dbReference type="EMBL" id="CAE8600215.1"/>
    </source>
</evidence>
<evidence type="ECO:0000313" key="2">
    <source>
        <dbReference type="Proteomes" id="UP000654075"/>
    </source>
</evidence>
<organism evidence="1 2">
    <name type="scientific">Polarella glacialis</name>
    <name type="common">Dinoflagellate</name>
    <dbReference type="NCBI Taxonomy" id="89957"/>
    <lineage>
        <taxon>Eukaryota</taxon>
        <taxon>Sar</taxon>
        <taxon>Alveolata</taxon>
        <taxon>Dinophyceae</taxon>
        <taxon>Suessiales</taxon>
        <taxon>Suessiaceae</taxon>
        <taxon>Polarella</taxon>
    </lineage>
</organism>
<protein>
    <submittedName>
        <fullName evidence="1">Uncharacterized protein</fullName>
    </submittedName>
</protein>
<dbReference type="Proteomes" id="UP000654075">
    <property type="component" value="Unassembled WGS sequence"/>
</dbReference>
<dbReference type="AlphaFoldDB" id="A0A813EDM4"/>
<name>A0A813EDM4_POLGL</name>
<accession>A0A813EDM4</accession>